<evidence type="ECO:0000313" key="2">
    <source>
        <dbReference type="Proteomes" id="UP000254664"/>
    </source>
</evidence>
<keyword evidence="2" id="KW-1185">Reference proteome</keyword>
<organism evidence="1 2">
    <name type="scientific">Clostridium putrefaciens</name>
    <dbReference type="NCBI Taxonomy" id="99675"/>
    <lineage>
        <taxon>Bacteria</taxon>
        <taxon>Bacillati</taxon>
        <taxon>Bacillota</taxon>
        <taxon>Clostridia</taxon>
        <taxon>Eubacteriales</taxon>
        <taxon>Clostridiaceae</taxon>
        <taxon>Clostridium</taxon>
    </lineage>
</organism>
<dbReference type="Proteomes" id="UP000254664">
    <property type="component" value="Unassembled WGS sequence"/>
</dbReference>
<accession>A0A381J471</accession>
<gene>
    <name evidence="1" type="ORF">NCTC9836_00308</name>
</gene>
<dbReference type="AlphaFoldDB" id="A0A381J471"/>
<reference evidence="1 2" key="1">
    <citation type="submission" date="2018-06" db="EMBL/GenBank/DDBJ databases">
        <authorList>
            <consortium name="Pathogen Informatics"/>
            <person name="Doyle S."/>
        </authorList>
    </citation>
    <scope>NUCLEOTIDE SEQUENCE [LARGE SCALE GENOMIC DNA]</scope>
    <source>
        <strain evidence="1 2">NCTC9836</strain>
    </source>
</reference>
<name>A0A381J471_9CLOT</name>
<protein>
    <submittedName>
        <fullName evidence="1">Uncharacterized protein</fullName>
    </submittedName>
</protein>
<proteinExistence type="predicted"/>
<sequence>MSKKMVIILIIILSFPIKALSIENINIEIFSVDNGSVISNIQSNSNIQTEAKKHLKNITGVYSKLNPIPDNGYMIKIPLESPLEIKNQWINSFVDEVVIILPKDESPYLLIFDNKDTPLFFTFKGNVNKLLKSLNFEISSSKNIFINNLSFDVLKNIY</sequence>
<dbReference type="OrthoDB" id="2083243at2"/>
<dbReference type="RefSeq" id="WP_115640164.1">
    <property type="nucleotide sequence ID" value="NZ_UFWZ01000001.1"/>
</dbReference>
<evidence type="ECO:0000313" key="1">
    <source>
        <dbReference type="EMBL" id="SUY45505.1"/>
    </source>
</evidence>
<dbReference type="EMBL" id="UFWZ01000001">
    <property type="protein sequence ID" value="SUY45505.1"/>
    <property type="molecule type" value="Genomic_DNA"/>
</dbReference>